<organism evidence="3 4">
    <name type="scientific">Luteimonas vadosa</name>
    <dbReference type="NCBI Taxonomy" id="1165507"/>
    <lineage>
        <taxon>Bacteria</taxon>
        <taxon>Pseudomonadati</taxon>
        <taxon>Pseudomonadota</taxon>
        <taxon>Gammaproteobacteria</taxon>
        <taxon>Lysobacterales</taxon>
        <taxon>Lysobacteraceae</taxon>
        <taxon>Luteimonas</taxon>
    </lineage>
</organism>
<dbReference type="PROSITE" id="PS50883">
    <property type="entry name" value="EAL"/>
    <property type="match status" value="1"/>
</dbReference>
<feature type="domain" description="EAL" evidence="1">
    <location>
        <begin position="175"/>
        <end position="427"/>
    </location>
</feature>
<dbReference type="RefSeq" id="WP_345295363.1">
    <property type="nucleotide sequence ID" value="NZ_BAABJY010000002.1"/>
</dbReference>
<proteinExistence type="predicted"/>
<dbReference type="InterPro" id="IPR029787">
    <property type="entry name" value="Nucleotide_cyclase"/>
</dbReference>
<protein>
    <recommendedName>
        <fullName evidence="5">Bifunctional diguanylate cyclase/phosphodiesterase</fullName>
    </recommendedName>
</protein>
<dbReference type="InterPro" id="IPR043128">
    <property type="entry name" value="Rev_trsase/Diguanyl_cyclase"/>
</dbReference>
<dbReference type="PANTHER" id="PTHR44757">
    <property type="entry name" value="DIGUANYLATE CYCLASE DGCP"/>
    <property type="match status" value="1"/>
</dbReference>
<dbReference type="InterPro" id="IPR000160">
    <property type="entry name" value="GGDEF_dom"/>
</dbReference>
<dbReference type="NCBIfam" id="TIGR00254">
    <property type="entry name" value="GGDEF"/>
    <property type="match status" value="1"/>
</dbReference>
<evidence type="ECO:0000259" key="1">
    <source>
        <dbReference type="PROSITE" id="PS50883"/>
    </source>
</evidence>
<dbReference type="Gene3D" id="3.30.70.270">
    <property type="match status" value="1"/>
</dbReference>
<dbReference type="EMBL" id="BAABJY010000002">
    <property type="protein sequence ID" value="GAA4867815.1"/>
    <property type="molecule type" value="Genomic_DNA"/>
</dbReference>
<reference evidence="4" key="1">
    <citation type="journal article" date="2019" name="Int. J. Syst. Evol. Microbiol.">
        <title>The Global Catalogue of Microorganisms (GCM) 10K type strain sequencing project: providing services to taxonomists for standard genome sequencing and annotation.</title>
        <authorList>
            <consortium name="The Broad Institute Genomics Platform"/>
            <consortium name="The Broad Institute Genome Sequencing Center for Infectious Disease"/>
            <person name="Wu L."/>
            <person name="Ma J."/>
        </authorList>
    </citation>
    <scope>NUCLEOTIDE SEQUENCE [LARGE SCALE GENOMIC DNA]</scope>
    <source>
        <strain evidence="4">JCM 18392</strain>
    </source>
</reference>
<comment type="caution">
    <text evidence="3">The sequence shown here is derived from an EMBL/GenBank/DDBJ whole genome shotgun (WGS) entry which is preliminary data.</text>
</comment>
<accession>A0ABP9E6E1</accession>
<evidence type="ECO:0000313" key="3">
    <source>
        <dbReference type="EMBL" id="GAA4867815.1"/>
    </source>
</evidence>
<dbReference type="SUPFAM" id="SSF141868">
    <property type="entry name" value="EAL domain-like"/>
    <property type="match status" value="1"/>
</dbReference>
<gene>
    <name evidence="3" type="ORF">GCM10023332_20260</name>
</gene>
<dbReference type="SUPFAM" id="SSF55073">
    <property type="entry name" value="Nucleotide cyclase"/>
    <property type="match status" value="1"/>
</dbReference>
<feature type="domain" description="GGDEF" evidence="2">
    <location>
        <begin position="33"/>
        <end position="166"/>
    </location>
</feature>
<dbReference type="PANTHER" id="PTHR44757:SF2">
    <property type="entry name" value="BIOFILM ARCHITECTURE MAINTENANCE PROTEIN MBAA"/>
    <property type="match status" value="1"/>
</dbReference>
<dbReference type="Pfam" id="PF00563">
    <property type="entry name" value="EAL"/>
    <property type="match status" value="1"/>
</dbReference>
<dbReference type="CDD" id="cd01948">
    <property type="entry name" value="EAL"/>
    <property type="match status" value="1"/>
</dbReference>
<sequence>MDDLHDRLTGLPDRRGFLSLLRRHIGYANDRRNLLALVVVDIDHFAQINGTSGYAFGDEALVHLGVQLKSVARKYDHVGRIGDNRFALLLPTVLNPGHAELAVQKLFRLLEVPLQSPEGPVCLAITAGAALCPVHATHPEYLLRVAEMTLASARLQGRKYLFAEDQARTMPLSDLWDLELNLANALERGELCMHYQPQVRLSDMAPCGVEALMRWNSPTRGQVSPSVFMPIADRMGLTRKMTLWALNTVLRQAAQWEHDWGPLTMSLNVPGSVAGHMDLPEQVDNALNLWRSEKVKLVLEITEDSLMERDRSTEILQRIRDLGVTISIDDFGTGYSCLAYFRNLPVDELKIDRSFVSDLLSDRASADITSLIIDLAHRFGMSVVGEGIEDAGTLEALRAAGCDVAQGYFFGKPMPPQELQAWLRSYAPGSAAAT</sequence>
<dbReference type="Gene3D" id="3.20.20.450">
    <property type="entry name" value="EAL domain"/>
    <property type="match status" value="1"/>
</dbReference>
<dbReference type="InterPro" id="IPR001633">
    <property type="entry name" value="EAL_dom"/>
</dbReference>
<evidence type="ECO:0000313" key="4">
    <source>
        <dbReference type="Proteomes" id="UP001501323"/>
    </source>
</evidence>
<evidence type="ECO:0008006" key="5">
    <source>
        <dbReference type="Google" id="ProtNLM"/>
    </source>
</evidence>
<evidence type="ECO:0000259" key="2">
    <source>
        <dbReference type="PROSITE" id="PS50887"/>
    </source>
</evidence>
<dbReference type="InterPro" id="IPR052155">
    <property type="entry name" value="Biofilm_reg_signaling"/>
</dbReference>
<dbReference type="Pfam" id="PF00990">
    <property type="entry name" value="GGDEF"/>
    <property type="match status" value="1"/>
</dbReference>
<dbReference type="SMART" id="SM00267">
    <property type="entry name" value="GGDEF"/>
    <property type="match status" value="1"/>
</dbReference>
<name>A0ABP9E6E1_9GAMM</name>
<dbReference type="CDD" id="cd01949">
    <property type="entry name" value="GGDEF"/>
    <property type="match status" value="1"/>
</dbReference>
<dbReference type="SMART" id="SM00052">
    <property type="entry name" value="EAL"/>
    <property type="match status" value="1"/>
</dbReference>
<dbReference type="Proteomes" id="UP001501323">
    <property type="component" value="Unassembled WGS sequence"/>
</dbReference>
<dbReference type="InterPro" id="IPR035919">
    <property type="entry name" value="EAL_sf"/>
</dbReference>
<keyword evidence="4" id="KW-1185">Reference proteome</keyword>
<dbReference type="PROSITE" id="PS50887">
    <property type="entry name" value="GGDEF"/>
    <property type="match status" value="1"/>
</dbReference>